<gene>
    <name evidence="3" type="ORF">D1114_23320</name>
</gene>
<evidence type="ECO:0000313" key="4">
    <source>
        <dbReference type="Proteomes" id="UP000266305"/>
    </source>
</evidence>
<dbReference type="SUPFAM" id="SSF47413">
    <property type="entry name" value="lambda repressor-like DNA-binding domains"/>
    <property type="match status" value="1"/>
</dbReference>
<name>A0AAX1UEC1_CERSP</name>
<dbReference type="PANTHER" id="PTHR46797:SF1">
    <property type="entry name" value="METHYLPHOSPHONATE SYNTHASE"/>
    <property type="match status" value="1"/>
</dbReference>
<comment type="caution">
    <text evidence="3">The sequence shown here is derived from an EMBL/GenBank/DDBJ whole genome shotgun (WGS) entry which is preliminary data.</text>
</comment>
<evidence type="ECO:0000259" key="2">
    <source>
        <dbReference type="PROSITE" id="PS50943"/>
    </source>
</evidence>
<sequence length="118" mass="13370">MFAVRDWRFRVSDGSIANMTLRIRKLRQERGWTIDHVASLTGYSRGFISQVENDKRNPSAEFLAIFAEVFGVPVPELYDAGEMADDLLAMMDIMKALSPEDRKAALRAVSGFLDRKSQ</sequence>
<feature type="domain" description="HTH cro/C1-type" evidence="2">
    <location>
        <begin position="23"/>
        <end position="77"/>
    </location>
</feature>
<keyword evidence="1" id="KW-0238">DNA-binding</keyword>
<organism evidence="3 4">
    <name type="scientific">Cereibacter sphaeroides</name>
    <name type="common">Rhodobacter sphaeroides</name>
    <dbReference type="NCBI Taxonomy" id="1063"/>
    <lineage>
        <taxon>Bacteria</taxon>
        <taxon>Pseudomonadati</taxon>
        <taxon>Pseudomonadota</taxon>
        <taxon>Alphaproteobacteria</taxon>
        <taxon>Rhodobacterales</taxon>
        <taxon>Paracoccaceae</taxon>
        <taxon>Cereibacter</taxon>
    </lineage>
</organism>
<dbReference type="PROSITE" id="PS50943">
    <property type="entry name" value="HTH_CROC1"/>
    <property type="match status" value="1"/>
</dbReference>
<dbReference type="GO" id="GO:0003700">
    <property type="term" value="F:DNA-binding transcription factor activity"/>
    <property type="evidence" value="ECO:0007669"/>
    <property type="project" value="TreeGrafter"/>
</dbReference>
<dbReference type="GO" id="GO:0003677">
    <property type="term" value="F:DNA binding"/>
    <property type="evidence" value="ECO:0007669"/>
    <property type="project" value="UniProtKB-KW"/>
</dbReference>
<accession>A0AAX1UEC1</accession>
<protein>
    <submittedName>
        <fullName evidence="3">XRE family transcriptional regulator</fullName>
    </submittedName>
</protein>
<dbReference type="Pfam" id="PF01381">
    <property type="entry name" value="HTH_3"/>
    <property type="match status" value="1"/>
</dbReference>
<evidence type="ECO:0000313" key="3">
    <source>
        <dbReference type="EMBL" id="RHZ90422.1"/>
    </source>
</evidence>
<dbReference type="Proteomes" id="UP000266305">
    <property type="component" value="Unassembled WGS sequence"/>
</dbReference>
<dbReference type="Gene3D" id="1.10.260.40">
    <property type="entry name" value="lambda repressor-like DNA-binding domains"/>
    <property type="match status" value="1"/>
</dbReference>
<dbReference type="InterPro" id="IPR001387">
    <property type="entry name" value="Cro/C1-type_HTH"/>
</dbReference>
<reference evidence="3 4" key="1">
    <citation type="submission" date="2018-08" db="EMBL/GenBank/DDBJ databases">
        <title>Draft genome sequence of Rhodobacter sphaeroides FY.</title>
        <authorList>
            <person name="Rayyan A."/>
            <person name="Meyer T.E."/>
            <person name="Kyndt J.A."/>
        </authorList>
    </citation>
    <scope>NUCLEOTIDE SEQUENCE [LARGE SCALE GENOMIC DNA]</scope>
    <source>
        <strain evidence="3 4">FY</strain>
    </source>
</reference>
<dbReference type="InterPro" id="IPR010982">
    <property type="entry name" value="Lambda_DNA-bd_dom_sf"/>
</dbReference>
<dbReference type="EMBL" id="QWGP01000064">
    <property type="protein sequence ID" value="RHZ90422.1"/>
    <property type="molecule type" value="Genomic_DNA"/>
</dbReference>
<dbReference type="InterPro" id="IPR050807">
    <property type="entry name" value="TransReg_Diox_bact_type"/>
</dbReference>
<dbReference type="SMART" id="SM00530">
    <property type="entry name" value="HTH_XRE"/>
    <property type="match status" value="1"/>
</dbReference>
<dbReference type="PANTHER" id="PTHR46797">
    <property type="entry name" value="HTH-TYPE TRANSCRIPTIONAL REGULATOR"/>
    <property type="match status" value="1"/>
</dbReference>
<dbReference type="AlphaFoldDB" id="A0AAX1UEC1"/>
<evidence type="ECO:0000256" key="1">
    <source>
        <dbReference type="ARBA" id="ARBA00023125"/>
    </source>
</evidence>
<dbReference type="GO" id="GO:0005829">
    <property type="term" value="C:cytosol"/>
    <property type="evidence" value="ECO:0007669"/>
    <property type="project" value="TreeGrafter"/>
</dbReference>
<proteinExistence type="predicted"/>
<dbReference type="CDD" id="cd00093">
    <property type="entry name" value="HTH_XRE"/>
    <property type="match status" value="1"/>
</dbReference>